<protein>
    <recommendedName>
        <fullName evidence="3">Fas-binding factor 1 C-terminal domain-containing protein</fullName>
    </recommendedName>
</protein>
<evidence type="ECO:0000313" key="6">
    <source>
        <dbReference type="EMBL" id="CAF3794022.1"/>
    </source>
</evidence>
<dbReference type="PANTHER" id="PTHR33689">
    <property type="entry name" value="FAS-BINDING FACTOR 1"/>
    <property type="match status" value="1"/>
</dbReference>
<feature type="compositionally biased region" description="Basic and acidic residues" evidence="2">
    <location>
        <begin position="132"/>
        <end position="147"/>
    </location>
</feature>
<feature type="compositionally biased region" description="Low complexity" evidence="2">
    <location>
        <begin position="881"/>
        <end position="891"/>
    </location>
</feature>
<comment type="caution">
    <text evidence="4">The sequence shown here is derived from an EMBL/GenBank/DDBJ whole genome shotgun (WGS) entry which is preliminary data.</text>
</comment>
<dbReference type="Pfam" id="PF21007">
    <property type="entry name" value="FBF1"/>
    <property type="match status" value="1"/>
</dbReference>
<proteinExistence type="predicted"/>
<evidence type="ECO:0000256" key="2">
    <source>
        <dbReference type="SAM" id="MobiDB-lite"/>
    </source>
</evidence>
<reference evidence="4" key="1">
    <citation type="submission" date="2021-02" db="EMBL/GenBank/DDBJ databases">
        <authorList>
            <person name="Nowell W R."/>
        </authorList>
    </citation>
    <scope>NUCLEOTIDE SEQUENCE</scope>
</reference>
<organism evidence="4 7">
    <name type="scientific">Adineta steineri</name>
    <dbReference type="NCBI Taxonomy" id="433720"/>
    <lineage>
        <taxon>Eukaryota</taxon>
        <taxon>Metazoa</taxon>
        <taxon>Spiralia</taxon>
        <taxon>Gnathifera</taxon>
        <taxon>Rotifera</taxon>
        <taxon>Eurotatoria</taxon>
        <taxon>Bdelloidea</taxon>
        <taxon>Adinetida</taxon>
        <taxon>Adinetidae</taxon>
        <taxon>Adineta</taxon>
    </lineage>
</organism>
<dbReference type="OrthoDB" id="8195456at2759"/>
<evidence type="ECO:0000313" key="7">
    <source>
        <dbReference type="Proteomes" id="UP000663845"/>
    </source>
</evidence>
<dbReference type="GO" id="GO:0036064">
    <property type="term" value="C:ciliary basal body"/>
    <property type="evidence" value="ECO:0007669"/>
    <property type="project" value="TreeGrafter"/>
</dbReference>
<feature type="region of interest" description="Disordered" evidence="2">
    <location>
        <begin position="103"/>
        <end position="218"/>
    </location>
</feature>
<dbReference type="Proteomes" id="UP000663891">
    <property type="component" value="Unassembled WGS sequence"/>
</dbReference>
<dbReference type="EMBL" id="CAJNOG010000107">
    <property type="protein sequence ID" value="CAF0952005.1"/>
    <property type="molecule type" value="Genomic_DNA"/>
</dbReference>
<dbReference type="AlphaFoldDB" id="A0A814DEH3"/>
<feature type="domain" description="Fas-binding factor 1 C-terminal" evidence="3">
    <location>
        <begin position="362"/>
        <end position="875"/>
    </location>
</feature>
<dbReference type="GO" id="GO:0097539">
    <property type="term" value="C:ciliary transition fiber"/>
    <property type="evidence" value="ECO:0007669"/>
    <property type="project" value="InterPro"/>
</dbReference>
<evidence type="ECO:0000256" key="1">
    <source>
        <dbReference type="SAM" id="Coils"/>
    </source>
</evidence>
<feature type="compositionally biased region" description="Polar residues" evidence="2">
    <location>
        <begin position="152"/>
        <end position="173"/>
    </location>
</feature>
<gene>
    <name evidence="4" type="ORF">JYZ213_LOCUS13353</name>
    <name evidence="6" type="ORF">OKA104_LOCUS18080</name>
    <name evidence="5" type="ORF">VCS650_LOCUS27049</name>
</gene>
<evidence type="ECO:0000259" key="3">
    <source>
        <dbReference type="Pfam" id="PF21007"/>
    </source>
</evidence>
<feature type="region of interest" description="Disordered" evidence="2">
    <location>
        <begin position="881"/>
        <end position="905"/>
    </location>
</feature>
<feature type="compositionally biased region" description="Polar residues" evidence="2">
    <location>
        <begin position="20"/>
        <end position="34"/>
    </location>
</feature>
<feature type="compositionally biased region" description="Polar residues" evidence="2">
    <location>
        <begin position="189"/>
        <end position="199"/>
    </location>
</feature>
<feature type="region of interest" description="Disordered" evidence="2">
    <location>
        <begin position="283"/>
        <end position="310"/>
    </location>
</feature>
<name>A0A814DEH3_9BILA</name>
<sequence>MSRHILDDLLQDLNIDNDNKSSTHAKNQWSSANANDDDDWLLTPRDTKKSTTNTVTKRQDDDDFDVDDKWNRTGDSNISYTPNFGGTMTNTFTSQDTIQRIVSQPRPATSSGSRTFDDLFGNSPPKNTTLGDTDRNKKSVRFDEFDLARPSTAPSPADTLQNRSNTGALSSMRTGLDPKRSTDLFPPTKKTTNESNNPNDWLGLKDESSEEDDLPQRRKEKIEPAITTLAKKTPLAPVHEVSATVSELPKKSVLDDLIEEDRRALTEKTPITATATINKTSQDSWFSDHTNSNKRPSVGAIPKTSLHIDNQQVKPSTKPLFDTKTDSAFKDVSESLMFNTNSQVLPTTRNNSSTVNLDMKKLEFENNELRMTLDHMKRQHEIETTMLEDSHKHRLEYIEKTCERRESRLKEENEHLLRQLNDRTQQYENDKAALIMDHQRRLDDLQRDRTTELENLRTLQRQTLDHLRREHEQTIQRLKQLKQEEVSTALDVTTHTRAFESVVDHMEQNAKNIDQLRLKIEAKHSSAMTDKEIESRAKEQQLRAYEERLHHQSTDFERERKNLQELISRLEVHLSDQTKLVEEERWKALQAQKRMEAMQDALNGEQRLFTEKISRDRSEIQRSKDQLLDDQKLALASIYESRSQLAEERAKVEALQKSFQEQKHRDMLQNATIDADTRAQQKLVNEQLVRLEKREQELIKREEALILERRSLAELKQRIDNEQSSLKNDQDDIKQKQLDIEHANEMIKKEKERLSQLYFELHALDGKNTGRLQQLQKSISNLRQKEELMNEQYTRMSDDRQNRNQLRSSVTLKQPSSMIDSGFSTLQLASHTPILPINSTQQSVEESTILRALRMNALQDQLYIQDEMSFLNSLRTGNHLSTRNNNSNSSNLHRHSELNLLRTNH</sequence>
<feature type="coiled-coil region" evidence="1">
    <location>
        <begin position="406"/>
        <end position="488"/>
    </location>
</feature>
<dbReference type="InterPro" id="IPR033561">
    <property type="entry name" value="FBF1"/>
</dbReference>
<dbReference type="EMBL" id="CAJOAY010001105">
    <property type="protein sequence ID" value="CAF3794022.1"/>
    <property type="molecule type" value="Genomic_DNA"/>
</dbReference>
<dbReference type="Proteomes" id="UP000663881">
    <property type="component" value="Unassembled WGS sequence"/>
</dbReference>
<dbReference type="InterPro" id="IPR049390">
    <property type="entry name" value="FBF1_C"/>
</dbReference>
<feature type="compositionally biased region" description="Polar residues" evidence="2">
    <location>
        <begin position="103"/>
        <end position="114"/>
    </location>
</feature>
<dbReference type="PANTHER" id="PTHR33689:SF1">
    <property type="entry name" value="FAS-BINDING FACTOR 1"/>
    <property type="match status" value="1"/>
</dbReference>
<dbReference type="GO" id="GO:0060271">
    <property type="term" value="P:cilium assembly"/>
    <property type="evidence" value="ECO:0007669"/>
    <property type="project" value="InterPro"/>
</dbReference>
<dbReference type="EMBL" id="CAJNON010000374">
    <property type="protein sequence ID" value="CAF1227239.1"/>
    <property type="molecule type" value="Genomic_DNA"/>
</dbReference>
<evidence type="ECO:0000313" key="4">
    <source>
        <dbReference type="EMBL" id="CAF0952005.1"/>
    </source>
</evidence>
<dbReference type="Proteomes" id="UP000663845">
    <property type="component" value="Unassembled WGS sequence"/>
</dbReference>
<feature type="coiled-coil region" evidence="1">
    <location>
        <begin position="528"/>
        <end position="608"/>
    </location>
</feature>
<dbReference type="GO" id="GO:0090162">
    <property type="term" value="P:establishment of epithelial cell polarity"/>
    <property type="evidence" value="ECO:0007669"/>
    <property type="project" value="InterPro"/>
</dbReference>
<evidence type="ECO:0000313" key="5">
    <source>
        <dbReference type="EMBL" id="CAF1227239.1"/>
    </source>
</evidence>
<keyword evidence="1" id="KW-0175">Coiled coil</keyword>
<feature type="compositionally biased region" description="Polar residues" evidence="2">
    <location>
        <begin position="283"/>
        <end position="295"/>
    </location>
</feature>
<feature type="region of interest" description="Disordered" evidence="2">
    <location>
        <begin position="15"/>
        <end position="82"/>
    </location>
</feature>
<feature type="coiled-coil region" evidence="1">
    <location>
        <begin position="645"/>
        <end position="792"/>
    </location>
</feature>
<feature type="compositionally biased region" description="Polar residues" evidence="2">
    <location>
        <begin position="73"/>
        <end position="82"/>
    </location>
</feature>
<accession>A0A814DEH3</accession>
<dbReference type="GO" id="GO:0005814">
    <property type="term" value="C:centriole"/>
    <property type="evidence" value="ECO:0007669"/>
    <property type="project" value="TreeGrafter"/>
</dbReference>